<dbReference type="InterPro" id="IPR000859">
    <property type="entry name" value="CUB_dom"/>
</dbReference>
<comment type="cofactor">
    <cofactor evidence="14 15">
        <name>Zn(2+)</name>
        <dbReference type="ChEBI" id="CHEBI:29105"/>
    </cofactor>
    <text evidence="14 15">Binds 1 zinc ion per subunit.</text>
</comment>
<evidence type="ECO:0000256" key="10">
    <source>
        <dbReference type="ARBA" id="ARBA00023157"/>
    </source>
</evidence>
<dbReference type="CDD" id="cd04280">
    <property type="entry name" value="ZnMc_astacin_like"/>
    <property type="match status" value="1"/>
</dbReference>
<name>A0A183G0N1_HELPZ</name>
<evidence type="ECO:0000256" key="8">
    <source>
        <dbReference type="ARBA" id="ARBA00022833"/>
    </source>
</evidence>
<dbReference type="Pfam" id="PF01400">
    <property type="entry name" value="Astacin"/>
    <property type="match status" value="1"/>
</dbReference>
<keyword evidence="2 12" id="KW-0964">Secreted</keyword>
<dbReference type="OrthoDB" id="5829157at2759"/>
<dbReference type="AlphaFoldDB" id="A0A183G0N1"/>
<comment type="subcellular location">
    <subcellularLocation>
        <location evidence="1 12">Secreted</location>
    </subcellularLocation>
</comment>
<dbReference type="InterPro" id="IPR006026">
    <property type="entry name" value="Peptidase_Metallo"/>
</dbReference>
<evidence type="ECO:0000256" key="11">
    <source>
        <dbReference type="ARBA" id="ARBA00023180"/>
    </source>
</evidence>
<dbReference type="GO" id="GO:0005576">
    <property type="term" value="C:extracellular region"/>
    <property type="evidence" value="ECO:0007669"/>
    <property type="project" value="UniProtKB-SubCell"/>
</dbReference>
<evidence type="ECO:0000313" key="20">
    <source>
        <dbReference type="Proteomes" id="UP000050761"/>
    </source>
</evidence>
<evidence type="ECO:0000256" key="6">
    <source>
        <dbReference type="ARBA" id="ARBA00022729"/>
    </source>
</evidence>
<proteinExistence type="predicted"/>
<dbReference type="InterPro" id="IPR017050">
    <property type="entry name" value="Metallopeptidase_nem"/>
</dbReference>
<evidence type="ECO:0000256" key="13">
    <source>
        <dbReference type="PROSITE-ProRule" id="PRU00059"/>
    </source>
</evidence>
<feature type="chain" id="PRO_5044513988" description="Zinc metalloproteinase" evidence="12 15">
    <location>
        <begin position="17"/>
        <end position="509"/>
    </location>
</feature>
<dbReference type="InterPro" id="IPR035914">
    <property type="entry name" value="Sperma_CUB_dom_sf"/>
</dbReference>
<evidence type="ECO:0000256" key="9">
    <source>
        <dbReference type="ARBA" id="ARBA00023049"/>
    </source>
</evidence>
<gene>
    <name evidence="19" type="ORF">HPBE_LOCUS14664</name>
</gene>
<evidence type="ECO:0000313" key="19">
    <source>
        <dbReference type="EMBL" id="VDP00407.1"/>
    </source>
</evidence>
<evidence type="ECO:0000256" key="4">
    <source>
        <dbReference type="ARBA" id="ARBA00022670"/>
    </source>
</evidence>
<keyword evidence="6 12" id="KW-0732">Signal</keyword>
<keyword evidence="4 14" id="KW-0645">Protease</keyword>
<feature type="active site" evidence="14">
    <location>
        <position position="245"/>
    </location>
</feature>
<keyword evidence="11" id="KW-0325">Glycoprotein</keyword>
<feature type="binding site" evidence="14">
    <location>
        <position position="254"/>
    </location>
    <ligand>
        <name>Zn(2+)</name>
        <dbReference type="ChEBI" id="CHEBI:29105"/>
        <note>catalytic</note>
    </ligand>
</feature>
<dbReference type="GO" id="GO:0008270">
    <property type="term" value="F:zinc ion binding"/>
    <property type="evidence" value="ECO:0007669"/>
    <property type="project" value="UniProtKB-UniRule"/>
</dbReference>
<organism evidence="20 21">
    <name type="scientific">Heligmosomoides polygyrus</name>
    <name type="common">Parasitic roundworm</name>
    <dbReference type="NCBI Taxonomy" id="6339"/>
    <lineage>
        <taxon>Eukaryota</taxon>
        <taxon>Metazoa</taxon>
        <taxon>Ecdysozoa</taxon>
        <taxon>Nematoda</taxon>
        <taxon>Chromadorea</taxon>
        <taxon>Rhabditida</taxon>
        <taxon>Rhabditina</taxon>
        <taxon>Rhabditomorpha</taxon>
        <taxon>Strongyloidea</taxon>
        <taxon>Heligmosomidae</taxon>
        <taxon>Heligmosomoides</taxon>
    </lineage>
</organism>
<dbReference type="InterPro" id="IPR024079">
    <property type="entry name" value="MetalloPept_cat_dom_sf"/>
</dbReference>
<dbReference type="PANTHER" id="PTHR10127">
    <property type="entry name" value="DISCOIDIN, CUB, EGF, LAMININ , AND ZINC METALLOPROTEASE DOMAIN CONTAINING"/>
    <property type="match status" value="1"/>
</dbReference>
<evidence type="ECO:0000256" key="16">
    <source>
        <dbReference type="SAM" id="Coils"/>
    </source>
</evidence>
<evidence type="ECO:0000256" key="15">
    <source>
        <dbReference type="RuleBase" id="RU361183"/>
    </source>
</evidence>
<keyword evidence="16" id="KW-0175">Coiled coil</keyword>
<reference evidence="19 20" key="1">
    <citation type="submission" date="2018-11" db="EMBL/GenBank/DDBJ databases">
        <authorList>
            <consortium name="Pathogen Informatics"/>
        </authorList>
    </citation>
    <scope>NUCLEOTIDE SEQUENCE [LARGE SCALE GENOMIC DNA]</scope>
</reference>
<dbReference type="PROSITE" id="PS01180">
    <property type="entry name" value="CUB"/>
    <property type="match status" value="1"/>
</dbReference>
<sequence length="509" mass="56738">MRAPILILLLAAAVSASIFEQKNSSFGGKVKGFLGDTFGGSLRKTLDKLTKVLNKADLLDIHKKIAGLKEKIKAKLAISAEEAKSLAERLKLLKRKKVDKVQQAGDSIEEINMNSQVGEYLFQSDIVLTRSQAEEIIEDVNDDGSKRQRRQAFRDKRYPRTTWPKVPYFFDESASESVKSVFRKGAKAWNDDTCIDIFEEVSGSTPDRIRVYMEQGCWSFVGRIGGVQNLSLGTGCESVGTAAHELGHALGFFHTHSRHDRDQFITVNVKNIKPDWLDQFPLETTNTNYNYEVTYDPGSVMHYGSTSASSNKQPTMVPKDVTYTETLGSPFISFYDLLMLNRHYNCTEKCNQASSANCQMGGFPHPRDCKKCICPGGYGGALCNERPSGCGQKLQASATFQTLKDTVGDKSLGTAPREDFDKCHYWLTAPEGKKIEVKLTHFSPQGIAVDGCTYAGVEIKTQKDQRLTGYRFCSESDIGTVLRSESNVVPIITYNRIYGSDVTIEYRFL</sequence>
<evidence type="ECO:0000256" key="1">
    <source>
        <dbReference type="ARBA" id="ARBA00004613"/>
    </source>
</evidence>
<keyword evidence="20" id="KW-1185">Reference proteome</keyword>
<dbReference type="PIRSF" id="PIRSF036365">
    <property type="entry name" value="Astacin_nematoda"/>
    <property type="match status" value="1"/>
</dbReference>
<keyword evidence="10" id="KW-1015">Disulfide bond</keyword>
<evidence type="ECO:0000256" key="14">
    <source>
        <dbReference type="PROSITE-ProRule" id="PRU01211"/>
    </source>
</evidence>
<dbReference type="GO" id="GO:0006508">
    <property type="term" value="P:proteolysis"/>
    <property type="evidence" value="ECO:0007669"/>
    <property type="project" value="UniProtKB-KW"/>
</dbReference>
<keyword evidence="3" id="KW-0245">EGF-like domain</keyword>
<accession>A0A3P7ZEP0</accession>
<dbReference type="Gene3D" id="3.40.390.10">
    <property type="entry name" value="Collagenase (Catalytic Domain)"/>
    <property type="match status" value="1"/>
</dbReference>
<comment type="caution">
    <text evidence="13">Lacks conserved residue(s) required for the propagation of feature annotation.</text>
</comment>
<dbReference type="InterPro" id="IPR034035">
    <property type="entry name" value="Astacin-like_dom"/>
</dbReference>
<keyword evidence="7 14" id="KW-0378">Hydrolase</keyword>
<dbReference type="WBParaSite" id="HPBE_0001466301-mRNA-1">
    <property type="protein sequence ID" value="HPBE_0001466301-mRNA-1"/>
    <property type="gene ID" value="HPBE_0001466301"/>
</dbReference>
<dbReference type="GO" id="GO:0018996">
    <property type="term" value="P:molting cycle, collagen and cuticulin-based cuticle"/>
    <property type="evidence" value="ECO:0007669"/>
    <property type="project" value="InterPro"/>
</dbReference>
<protein>
    <recommendedName>
        <fullName evidence="12">Zinc metalloproteinase</fullName>
    </recommendedName>
</protein>
<feature type="domain" description="CUB" evidence="17">
    <location>
        <begin position="390"/>
        <end position="509"/>
    </location>
</feature>
<evidence type="ECO:0000313" key="21">
    <source>
        <dbReference type="WBParaSite" id="HPBE_0001466301-mRNA-1"/>
    </source>
</evidence>
<keyword evidence="8 14" id="KW-0862">Zinc</keyword>
<evidence type="ECO:0000256" key="7">
    <source>
        <dbReference type="ARBA" id="ARBA00022801"/>
    </source>
</evidence>
<evidence type="ECO:0000256" key="12">
    <source>
        <dbReference type="PIRNR" id="PIRNR036365"/>
    </source>
</evidence>
<reference evidence="21" key="2">
    <citation type="submission" date="2019-09" db="UniProtKB">
        <authorList>
            <consortium name="WormBaseParasite"/>
        </authorList>
    </citation>
    <scope>IDENTIFICATION</scope>
</reference>
<feature type="binding site" evidence="14">
    <location>
        <position position="248"/>
    </location>
    <ligand>
        <name>Zn(2+)</name>
        <dbReference type="ChEBI" id="CHEBI:29105"/>
        <note>catalytic</note>
    </ligand>
</feature>
<evidence type="ECO:0000259" key="17">
    <source>
        <dbReference type="PROSITE" id="PS01180"/>
    </source>
</evidence>
<feature type="binding site" evidence="14">
    <location>
        <position position="244"/>
    </location>
    <ligand>
        <name>Zn(2+)</name>
        <dbReference type="ChEBI" id="CHEBI:29105"/>
        <note>catalytic</note>
    </ligand>
</feature>
<evidence type="ECO:0000256" key="5">
    <source>
        <dbReference type="ARBA" id="ARBA00022723"/>
    </source>
</evidence>
<keyword evidence="9 14" id="KW-0482">Metalloprotease</keyword>
<feature type="domain" description="Peptidase M12A" evidence="18">
    <location>
        <begin position="151"/>
        <end position="347"/>
    </location>
</feature>
<dbReference type="SUPFAM" id="SSF55486">
    <property type="entry name" value="Metalloproteases ('zincins'), catalytic domain"/>
    <property type="match status" value="1"/>
</dbReference>
<dbReference type="EMBL" id="UZAH01028474">
    <property type="protein sequence ID" value="VDP00407.1"/>
    <property type="molecule type" value="Genomic_DNA"/>
</dbReference>
<keyword evidence="5 14" id="KW-0479">Metal-binding</keyword>
<dbReference type="InterPro" id="IPR001506">
    <property type="entry name" value="Peptidase_M12A"/>
</dbReference>
<evidence type="ECO:0000256" key="2">
    <source>
        <dbReference type="ARBA" id="ARBA00022525"/>
    </source>
</evidence>
<evidence type="ECO:0000256" key="3">
    <source>
        <dbReference type="ARBA" id="ARBA00022536"/>
    </source>
</evidence>
<feature type="coiled-coil region" evidence="16">
    <location>
        <begin position="69"/>
        <end position="96"/>
    </location>
</feature>
<dbReference type="Proteomes" id="UP000050761">
    <property type="component" value="Unassembled WGS sequence"/>
</dbReference>
<dbReference type="SUPFAM" id="SSF49854">
    <property type="entry name" value="Spermadhesin, CUB domain"/>
    <property type="match status" value="1"/>
</dbReference>
<dbReference type="PANTHER" id="PTHR10127:SF793">
    <property type="entry name" value="ZINC METALLOPROTEINASE NAS-31"/>
    <property type="match status" value="1"/>
</dbReference>
<dbReference type="Gene3D" id="2.60.120.290">
    <property type="entry name" value="Spermadhesin, CUB domain"/>
    <property type="match status" value="1"/>
</dbReference>
<dbReference type="PROSITE" id="PS51864">
    <property type="entry name" value="ASTACIN"/>
    <property type="match status" value="1"/>
</dbReference>
<feature type="signal peptide" evidence="12 15">
    <location>
        <begin position="1"/>
        <end position="16"/>
    </location>
</feature>
<accession>A0A183G0N1</accession>
<dbReference type="PRINTS" id="PR00480">
    <property type="entry name" value="ASTACIN"/>
</dbReference>
<evidence type="ECO:0000259" key="18">
    <source>
        <dbReference type="PROSITE" id="PS51864"/>
    </source>
</evidence>
<dbReference type="GO" id="GO:0004222">
    <property type="term" value="F:metalloendopeptidase activity"/>
    <property type="evidence" value="ECO:0007669"/>
    <property type="project" value="UniProtKB-UniRule"/>
</dbReference>
<dbReference type="SMART" id="SM00235">
    <property type="entry name" value="ZnMc"/>
    <property type="match status" value="1"/>
</dbReference>